<protein>
    <submittedName>
        <fullName evidence="1">Uncharacterized protein</fullName>
    </submittedName>
</protein>
<reference evidence="1 2" key="1">
    <citation type="submission" date="2014-04" db="EMBL/GenBank/DDBJ databases">
        <authorList>
            <person name="Sears C."/>
            <person name="Carroll K."/>
            <person name="Sack B.R."/>
            <person name="Qadri F."/>
            <person name="Myers L.L."/>
            <person name="Chung G.-T."/>
            <person name="Escheverria P."/>
            <person name="Fraser C.M."/>
            <person name="Sadzewicz L."/>
            <person name="Shefchek K.A."/>
            <person name="Tallon L."/>
            <person name="Das S.P."/>
            <person name="Daugherty S."/>
            <person name="Mongodin E.F."/>
        </authorList>
    </citation>
    <scope>NUCLEOTIDE SEQUENCE [LARGE SCALE GENOMIC DNA]</scope>
    <source>
        <strain evidence="2">3775 SL(B) 10 (iv)</strain>
    </source>
</reference>
<dbReference type="EMBL" id="JNHI01000002">
    <property type="protein sequence ID" value="KDS33386.1"/>
    <property type="molecule type" value="Genomic_DNA"/>
</dbReference>
<comment type="caution">
    <text evidence="1">The sequence shown here is derived from an EMBL/GenBank/DDBJ whole genome shotgun (WGS) entry which is preliminary data.</text>
</comment>
<name>A0A078RF71_PHOVU</name>
<accession>A0A078RF71</accession>
<dbReference type="RefSeq" id="WP_032944357.1">
    <property type="nucleotide sequence ID" value="NZ_JNHI01000002.1"/>
</dbReference>
<sequence length="95" mass="10949">METTIKIPNREIALAAFDRLRREKRKDAALRLAGCMLRGTYISLGIGDTDWEIDTALHICGGEPKTGYGHMAHFHFDGETEMETEKYERLKEEYE</sequence>
<evidence type="ECO:0000313" key="1">
    <source>
        <dbReference type="EMBL" id="KDS33386.1"/>
    </source>
</evidence>
<dbReference type="PATRIC" id="fig|1339350.3.peg.529"/>
<dbReference type="AlphaFoldDB" id="A0A078RF71"/>
<evidence type="ECO:0000313" key="2">
    <source>
        <dbReference type="Proteomes" id="UP000028134"/>
    </source>
</evidence>
<proteinExistence type="predicted"/>
<gene>
    <name evidence="1" type="ORF">M097_0551</name>
</gene>
<dbReference type="Proteomes" id="UP000028134">
    <property type="component" value="Unassembled WGS sequence"/>
</dbReference>
<organism evidence="1 2">
    <name type="scientific">Phocaeicola vulgatus str. 3775 SL</name>
    <name type="common">B</name>
    <name type="synonym">iv</name>
    <dbReference type="NCBI Taxonomy" id="1339350"/>
    <lineage>
        <taxon>Bacteria</taxon>
        <taxon>Pseudomonadati</taxon>
        <taxon>Bacteroidota</taxon>
        <taxon>Bacteroidia</taxon>
        <taxon>Bacteroidales</taxon>
        <taxon>Bacteroidaceae</taxon>
        <taxon>Phocaeicola</taxon>
    </lineage>
</organism>